<dbReference type="Pfam" id="PF14011">
    <property type="entry name" value="ESX-1_EspG"/>
    <property type="match status" value="1"/>
</dbReference>
<keyword evidence="4" id="KW-0143">Chaperone</keyword>
<dbReference type="RefSeq" id="WP_167472124.1">
    <property type="nucleotide sequence ID" value="NZ_CP046172.1"/>
</dbReference>
<comment type="subcellular location">
    <subcellularLocation>
        <location evidence="1">Cytoplasm</location>
    </subcellularLocation>
</comment>
<sequence>MNRTWEFTDLEFVVLWERYIDDHIPKPLTFTSRTPLLDDYEREKFEAWERLQATAPTWLRTALEVLARPQILVKVLGWYDRNTEDPQRWIRARVACSGNHGYILTQRPGETIRHSGGYKITECGPRSLGEAIVKTLPKVEAGRFGDIPIVTSAADVLEQIHSSGSMVLESGGESAVHRSNRFFDTAATRTGVIILHQGQSKFGPRGILEQILIWRDLPDDGRYVIELGSAPTAIGIGTRRLAAKLDMMIEDMLERVENHWESSA</sequence>
<comment type="similarity">
    <text evidence="2">Belongs to the EspG family.</text>
</comment>
<dbReference type="KEGG" id="nah:F5544_05225"/>
<dbReference type="Proteomes" id="UP000503540">
    <property type="component" value="Chromosome"/>
</dbReference>
<reference evidence="5 6" key="1">
    <citation type="journal article" date="2019" name="ACS Chem. Biol.">
        <title>Identification and Mobilization of a Cryptic Antibiotic Biosynthesis Gene Locus from a Human-Pathogenic Nocardia Isolate.</title>
        <authorList>
            <person name="Herisse M."/>
            <person name="Ishida K."/>
            <person name="Porter J.L."/>
            <person name="Howden B."/>
            <person name="Hertweck C."/>
            <person name="Stinear T.P."/>
            <person name="Pidot S.J."/>
        </authorList>
    </citation>
    <scope>NUCLEOTIDE SEQUENCE [LARGE SCALE GENOMIC DNA]</scope>
    <source>
        <strain evidence="5 6">AUSMDU00012717</strain>
    </source>
</reference>
<evidence type="ECO:0008006" key="7">
    <source>
        <dbReference type="Google" id="ProtNLM"/>
    </source>
</evidence>
<evidence type="ECO:0000256" key="1">
    <source>
        <dbReference type="ARBA" id="ARBA00004496"/>
    </source>
</evidence>
<gene>
    <name evidence="5" type="ORF">F5544_05225</name>
</gene>
<dbReference type="AlphaFoldDB" id="A0A6G9Y793"/>
<evidence type="ECO:0000256" key="3">
    <source>
        <dbReference type="ARBA" id="ARBA00022490"/>
    </source>
</evidence>
<name>A0A6G9Y793_9NOCA</name>
<accession>A0A6G9Y793</accession>
<dbReference type="EMBL" id="CP046172">
    <property type="protein sequence ID" value="QIS08957.1"/>
    <property type="molecule type" value="Genomic_DNA"/>
</dbReference>
<proteinExistence type="inferred from homology"/>
<evidence type="ECO:0000313" key="6">
    <source>
        <dbReference type="Proteomes" id="UP000503540"/>
    </source>
</evidence>
<keyword evidence="6" id="KW-1185">Reference proteome</keyword>
<evidence type="ECO:0000256" key="2">
    <source>
        <dbReference type="ARBA" id="ARBA00006411"/>
    </source>
</evidence>
<protein>
    <recommendedName>
        <fullName evidence="7">ESX secretion-associated protein EspG</fullName>
    </recommendedName>
</protein>
<evidence type="ECO:0000256" key="4">
    <source>
        <dbReference type="ARBA" id="ARBA00023186"/>
    </source>
</evidence>
<dbReference type="InterPro" id="IPR025734">
    <property type="entry name" value="EspG"/>
</dbReference>
<keyword evidence="3" id="KW-0963">Cytoplasm</keyword>
<evidence type="ECO:0000313" key="5">
    <source>
        <dbReference type="EMBL" id="QIS08957.1"/>
    </source>
</evidence>
<organism evidence="5 6">
    <name type="scientific">Nocardia arthritidis</name>
    <dbReference type="NCBI Taxonomy" id="228602"/>
    <lineage>
        <taxon>Bacteria</taxon>
        <taxon>Bacillati</taxon>
        <taxon>Actinomycetota</taxon>
        <taxon>Actinomycetes</taxon>
        <taxon>Mycobacteriales</taxon>
        <taxon>Nocardiaceae</taxon>
        <taxon>Nocardia</taxon>
    </lineage>
</organism>